<feature type="non-terminal residue" evidence="2">
    <location>
        <position position="1"/>
    </location>
</feature>
<protein>
    <recommendedName>
        <fullName evidence="4">Arrestin-like N-terminal domain-containing protein</fullName>
    </recommendedName>
</protein>
<reference evidence="2 3" key="1">
    <citation type="submission" date="2018-05" db="EMBL/GenBank/DDBJ databases">
        <title>Draft genome sequence of Scytalidium lignicola DSM 105466, a ubiquitous saprotrophic fungus.</title>
        <authorList>
            <person name="Buettner E."/>
            <person name="Gebauer A.M."/>
            <person name="Hofrichter M."/>
            <person name="Liers C."/>
            <person name="Kellner H."/>
        </authorList>
    </citation>
    <scope>NUCLEOTIDE SEQUENCE [LARGE SCALE GENOMIC DNA]</scope>
    <source>
        <strain evidence="2 3">DSM 105466</strain>
    </source>
</reference>
<dbReference type="EMBL" id="NCSJ02000450">
    <property type="protein sequence ID" value="RFU24422.1"/>
    <property type="molecule type" value="Genomic_DNA"/>
</dbReference>
<keyword evidence="3" id="KW-1185">Reference proteome</keyword>
<evidence type="ECO:0000313" key="2">
    <source>
        <dbReference type="EMBL" id="RFU24422.1"/>
    </source>
</evidence>
<comment type="caution">
    <text evidence="2">The sequence shown here is derived from an EMBL/GenBank/DDBJ whole genome shotgun (WGS) entry which is preliminary data.</text>
</comment>
<dbReference type="OMA" id="MASICLP"/>
<feature type="region of interest" description="Disordered" evidence="1">
    <location>
        <begin position="383"/>
        <end position="408"/>
    </location>
</feature>
<evidence type="ECO:0008006" key="4">
    <source>
        <dbReference type="Google" id="ProtNLM"/>
    </source>
</evidence>
<evidence type="ECO:0000256" key="1">
    <source>
        <dbReference type="SAM" id="MobiDB-lite"/>
    </source>
</evidence>
<dbReference type="Proteomes" id="UP000258309">
    <property type="component" value="Unassembled WGS sequence"/>
</dbReference>
<gene>
    <name evidence="2" type="ORF">B7463_g11920</name>
</gene>
<dbReference type="AlphaFoldDB" id="A0A3E2GTR7"/>
<proteinExistence type="predicted"/>
<sequence length="408" mass="46509">MNIRIVLPEDGDTAKSDLEPPVNHCGDTIEGHLEVTTDRSLEFDINLCFEGVVRTWLSTRNNMQDPSVLPSTAEILVLDETQKLAPDDSTKTYNGDLCIHHIPFFFIVPHELISAQSDMNPLFLKLCPSTKEGLGLWWPMTGKKYRQPMIIYFIRVKALRTDRPVGNIVSSTEKREINIMPYTPIAPPLVMEAFPGEYISYVATPLRLQRWRRSLGTLKISAAEPPPLNIVSNGPRLSSLIVLSVIFEPDRGLDFDMQDTQKMEQVPSLIASKRNPYLRYVEKKKEAEIREYDKIFWRKECEPSFLSRSSSKETWYSTTIMVPINVTKPLLPTFLNPLAARRYALVIRLSIKGVSHRPLELVLPIQVIYWPFETMTYGIDRSETTVDNSSGISTPRELRNTSPPPYGL</sequence>
<dbReference type="OrthoDB" id="2283785at2759"/>
<feature type="non-terminal residue" evidence="2">
    <location>
        <position position="408"/>
    </location>
</feature>
<evidence type="ECO:0000313" key="3">
    <source>
        <dbReference type="Proteomes" id="UP000258309"/>
    </source>
</evidence>
<accession>A0A3E2GTR7</accession>
<name>A0A3E2GTR7_SCYLI</name>
<organism evidence="2 3">
    <name type="scientific">Scytalidium lignicola</name>
    <name type="common">Hyphomycete</name>
    <dbReference type="NCBI Taxonomy" id="5539"/>
    <lineage>
        <taxon>Eukaryota</taxon>
        <taxon>Fungi</taxon>
        <taxon>Dikarya</taxon>
        <taxon>Ascomycota</taxon>
        <taxon>Pezizomycotina</taxon>
        <taxon>Leotiomycetes</taxon>
        <taxon>Leotiomycetes incertae sedis</taxon>
        <taxon>Scytalidium</taxon>
    </lineage>
</organism>